<dbReference type="AlphaFoldDB" id="A0A2G9Y5Y9"/>
<proteinExistence type="predicted"/>
<dbReference type="SUPFAM" id="SSF53056">
    <property type="entry name" value="beta-carbonic anhydrase, cab"/>
    <property type="match status" value="1"/>
</dbReference>
<dbReference type="InterPro" id="IPR046871">
    <property type="entry name" value="Pro_CA_2"/>
</dbReference>
<name>A0A2G9Y5Y9_9BACT</name>
<evidence type="ECO:0000313" key="1">
    <source>
        <dbReference type="EMBL" id="PIP14652.1"/>
    </source>
</evidence>
<dbReference type="Proteomes" id="UP000231025">
    <property type="component" value="Unassembled WGS sequence"/>
</dbReference>
<accession>A0A2G9Y5Y9</accession>
<sequence>MSTHICDALIVACIDFRFQKYIQNWLTKKFKNKTYDYVGFAGSTKNLDIIMNQLDISVRLHHIKQVILIHHEDCGAYGKESTHDRHAKDLKKAEKLINKKYPDLKVDLYYLHLDGEFEEIK</sequence>
<organism evidence="1 2">
    <name type="scientific">Candidatus Roizmanbacteria bacterium CG23_combo_of_CG06-09_8_20_14_all_35_49</name>
    <dbReference type="NCBI Taxonomy" id="1974863"/>
    <lineage>
        <taxon>Bacteria</taxon>
        <taxon>Candidatus Roizmaniibacteriota</taxon>
    </lineage>
</organism>
<dbReference type="GO" id="GO:0008270">
    <property type="term" value="F:zinc ion binding"/>
    <property type="evidence" value="ECO:0007669"/>
    <property type="project" value="InterPro"/>
</dbReference>
<dbReference type="Pfam" id="PF20393">
    <property type="entry name" value="Pro_CA_2"/>
    <property type="match status" value="1"/>
</dbReference>
<gene>
    <name evidence="1" type="ORF">COX47_04045</name>
</gene>
<dbReference type="InterPro" id="IPR036874">
    <property type="entry name" value="Carbonic_anhydrase_sf"/>
</dbReference>
<dbReference type="EMBL" id="PCRE01000056">
    <property type="protein sequence ID" value="PIP14652.1"/>
    <property type="molecule type" value="Genomic_DNA"/>
</dbReference>
<evidence type="ECO:0000313" key="2">
    <source>
        <dbReference type="Proteomes" id="UP000231025"/>
    </source>
</evidence>
<comment type="caution">
    <text evidence="1">The sequence shown here is derived from an EMBL/GenBank/DDBJ whole genome shotgun (WGS) entry which is preliminary data.</text>
</comment>
<dbReference type="Gene3D" id="3.40.1050.10">
    <property type="entry name" value="Carbonic anhydrase"/>
    <property type="match status" value="1"/>
</dbReference>
<evidence type="ECO:0008006" key="3">
    <source>
        <dbReference type="Google" id="ProtNLM"/>
    </source>
</evidence>
<dbReference type="GO" id="GO:0004089">
    <property type="term" value="F:carbonate dehydratase activity"/>
    <property type="evidence" value="ECO:0007669"/>
    <property type="project" value="InterPro"/>
</dbReference>
<reference evidence="1 2" key="1">
    <citation type="submission" date="2017-09" db="EMBL/GenBank/DDBJ databases">
        <title>Depth-based differentiation of microbial function through sediment-hosted aquifers and enrichment of novel symbionts in the deep terrestrial subsurface.</title>
        <authorList>
            <person name="Probst A.J."/>
            <person name="Ladd B."/>
            <person name="Jarett J.K."/>
            <person name="Geller-Mcgrath D.E."/>
            <person name="Sieber C.M."/>
            <person name="Emerson J.B."/>
            <person name="Anantharaman K."/>
            <person name="Thomas B.C."/>
            <person name="Malmstrom R."/>
            <person name="Stieglmeier M."/>
            <person name="Klingl A."/>
            <person name="Woyke T."/>
            <person name="Ryan C.M."/>
            <person name="Banfield J.F."/>
        </authorList>
    </citation>
    <scope>NUCLEOTIDE SEQUENCE [LARGE SCALE GENOMIC DNA]</scope>
    <source>
        <strain evidence="1">CG23_combo_of_CG06-09_8_20_14_all_35_49</strain>
    </source>
</reference>
<protein>
    <recommendedName>
        <fullName evidence="3">Carbonic anhydrase</fullName>
    </recommendedName>
</protein>